<evidence type="ECO:0000256" key="2">
    <source>
        <dbReference type="ARBA" id="ARBA00023125"/>
    </source>
</evidence>
<dbReference type="Gene3D" id="3.90.1750.20">
    <property type="entry name" value="Putative Large Serine Recombinase, Chain B, Domain 2"/>
    <property type="match status" value="1"/>
</dbReference>
<evidence type="ECO:0000313" key="9">
    <source>
        <dbReference type="EMBL" id="QHZ51273.1"/>
    </source>
</evidence>
<dbReference type="InterPro" id="IPR011109">
    <property type="entry name" value="DNA_bind_recombinase_dom"/>
</dbReference>
<feature type="active site" description="O-(5'-phospho-DNA)-serine intermediate" evidence="4 5">
    <location>
        <position position="25"/>
    </location>
</feature>
<dbReference type="Pfam" id="PF00239">
    <property type="entry name" value="Resolvase"/>
    <property type="match status" value="1"/>
</dbReference>
<dbReference type="GO" id="GO:0003677">
    <property type="term" value="F:DNA binding"/>
    <property type="evidence" value="ECO:0007669"/>
    <property type="project" value="UniProtKB-KW"/>
</dbReference>
<dbReference type="RefSeq" id="WP_172423254.1">
    <property type="nucleotide sequence ID" value="NZ_CP019717.1"/>
</dbReference>
<evidence type="ECO:0000256" key="5">
    <source>
        <dbReference type="PROSITE-ProRule" id="PRU10137"/>
    </source>
</evidence>
<dbReference type="PROSITE" id="PS00397">
    <property type="entry name" value="RECOMBINASES_1"/>
    <property type="match status" value="1"/>
</dbReference>
<dbReference type="Pfam" id="PF13408">
    <property type="entry name" value="Zn_ribbon_recom"/>
    <property type="match status" value="1"/>
</dbReference>
<dbReference type="Gene3D" id="3.40.50.1390">
    <property type="entry name" value="Resolvase, N-terminal catalytic domain"/>
    <property type="match status" value="1"/>
</dbReference>
<proteinExistence type="predicted"/>
<protein>
    <submittedName>
        <fullName evidence="9">Putative DNA recombinase CisA</fullName>
    </submittedName>
</protein>
<dbReference type="PROSITE" id="PS51736">
    <property type="entry name" value="RECOMBINASES_3"/>
    <property type="match status" value="1"/>
</dbReference>
<accession>A0A6C0QRJ9</accession>
<dbReference type="GO" id="GO:0000150">
    <property type="term" value="F:DNA strand exchange activity"/>
    <property type="evidence" value="ECO:0007669"/>
    <property type="project" value="InterPro"/>
</dbReference>
<dbReference type="SUPFAM" id="SSF53041">
    <property type="entry name" value="Resolvase-like"/>
    <property type="match status" value="1"/>
</dbReference>
<dbReference type="PANTHER" id="PTHR30461">
    <property type="entry name" value="DNA-INVERTASE FROM LAMBDOID PROPHAGE"/>
    <property type="match status" value="1"/>
</dbReference>
<sequence>MKSEDDLHKKLEVNTLRVSLYIRVSTEDQAQEGFSIEAQKRRLLAYSESQDWEVYNIYIDDGYSAKDTNRPAMVEMLKAIEKEEFDIVLVYKLDRLTRSASDCDSLLKLFEQYKVKFQSCTETFETRTATGRLFIRLIAQLAQWERETIAERVRMGMEQKVREGKKPGGKYPYGYDKQGKPIPEEFAVLRRIYDMYMKENLSFKKIATRLYTEGVKRRGYDWTQSTVGLTLENAFYAGVLQFGTKTADGKYIQRRKKERVECIEVDGKHEAVWTKQEYYEMLDLMNKRRIGGNSRKREYWFTGLLRCGKCGGSMYGRLTTQRSRKDGSIIRTPYYWCNNRKQNGSCKMPMIRQVHLEHLVFEHIKKVKADHCLIKQTDVDQEIECTKKIRKLKSKLDEIKKRKKKWQYAFVQDSISVDDLRERMAEEDEKEETILSELNVIQIEKKSNKAIPDKIYDLDELWEKLDDEEKKEAIQAIFKEITIFTDLENVKGVKNRFFDAHIKVKYK</sequence>
<keyword evidence="3" id="KW-0233">DNA recombination</keyword>
<dbReference type="InterPro" id="IPR006119">
    <property type="entry name" value="Resolv_N"/>
</dbReference>
<dbReference type="InterPro" id="IPR036162">
    <property type="entry name" value="Resolvase-like_N_sf"/>
</dbReference>
<dbReference type="Pfam" id="PF07508">
    <property type="entry name" value="Recombinase"/>
    <property type="match status" value="1"/>
</dbReference>
<evidence type="ECO:0000259" key="7">
    <source>
        <dbReference type="PROSITE" id="PS51736"/>
    </source>
</evidence>
<evidence type="ECO:0000313" key="10">
    <source>
        <dbReference type="Proteomes" id="UP000464330"/>
    </source>
</evidence>
<feature type="domain" description="Resolvase/invertase-type recombinase catalytic" evidence="7">
    <location>
        <begin position="17"/>
        <end position="164"/>
    </location>
</feature>
<dbReference type="AlphaFoldDB" id="A0A6C0QRJ9"/>
<dbReference type="Proteomes" id="UP000464330">
    <property type="component" value="Chromosome"/>
</dbReference>
<evidence type="ECO:0000256" key="4">
    <source>
        <dbReference type="PIRSR" id="PIRSR606118-50"/>
    </source>
</evidence>
<dbReference type="InterPro" id="IPR025827">
    <property type="entry name" value="Zn_ribbon_recom_dom"/>
</dbReference>
<evidence type="ECO:0000256" key="6">
    <source>
        <dbReference type="SAM" id="Coils"/>
    </source>
</evidence>
<keyword evidence="1" id="KW-0229">DNA integration</keyword>
<feature type="coiled-coil region" evidence="6">
    <location>
        <begin position="382"/>
        <end position="437"/>
    </location>
</feature>
<keyword evidence="6" id="KW-0175">Coiled coil</keyword>
<keyword evidence="2" id="KW-0238">DNA-binding</keyword>
<organism evidence="9 10">
    <name type="scientific">Paenibacillus larvae subsp. larvae</name>
    <dbReference type="NCBI Taxonomy" id="147375"/>
    <lineage>
        <taxon>Bacteria</taxon>
        <taxon>Bacillati</taxon>
        <taxon>Bacillota</taxon>
        <taxon>Bacilli</taxon>
        <taxon>Bacillales</taxon>
        <taxon>Paenibacillaceae</taxon>
        <taxon>Paenibacillus</taxon>
    </lineage>
</organism>
<dbReference type="GO" id="GO:0015074">
    <property type="term" value="P:DNA integration"/>
    <property type="evidence" value="ECO:0007669"/>
    <property type="project" value="UniProtKB-KW"/>
</dbReference>
<dbReference type="SMART" id="SM00857">
    <property type="entry name" value="Resolvase"/>
    <property type="match status" value="1"/>
</dbReference>
<feature type="domain" description="Recombinase" evidence="8">
    <location>
        <begin position="167"/>
        <end position="291"/>
    </location>
</feature>
<dbReference type="InterPro" id="IPR006118">
    <property type="entry name" value="Recombinase_CS"/>
</dbReference>
<dbReference type="PANTHER" id="PTHR30461:SF23">
    <property type="entry name" value="DNA RECOMBINASE-RELATED"/>
    <property type="match status" value="1"/>
</dbReference>
<gene>
    <name evidence="9" type="primary">cisA_4</name>
    <name evidence="9" type="ORF">ERICV_02126</name>
</gene>
<reference evidence="9 10" key="1">
    <citation type="journal article" date="2020" name="Int. J. Med. Microbiol.">
        <title>Discovery of Paenibacillus larvae ERIC V: Phenotypic and genomic comparison to genotypes ERIC I-IV reveal different inventories of virulence factors which correlate with epidemiological prevalences of American Foulbrood.</title>
        <authorList>
            <person name="Beims H."/>
            <person name="Bunk B."/>
            <person name="Erler S."/>
            <person name="Mohr K.I."/>
            <person name="Sproer C."/>
            <person name="Pradella S."/>
            <person name="Gunther G."/>
            <person name="Rohde M."/>
            <person name="von der Ohe W."/>
            <person name="Steinert M."/>
        </authorList>
    </citation>
    <scope>NUCLEOTIDE SEQUENCE [LARGE SCALE GENOMIC DNA]</scope>
    <source>
        <strain evidence="9">Eric_V</strain>
    </source>
</reference>
<dbReference type="InterPro" id="IPR038109">
    <property type="entry name" value="DNA_bind_recomb_sf"/>
</dbReference>
<dbReference type="CDD" id="cd00338">
    <property type="entry name" value="Ser_Recombinase"/>
    <property type="match status" value="1"/>
</dbReference>
<evidence type="ECO:0000259" key="8">
    <source>
        <dbReference type="PROSITE" id="PS51737"/>
    </source>
</evidence>
<dbReference type="PROSITE" id="PS51737">
    <property type="entry name" value="RECOMBINASE_DNA_BIND"/>
    <property type="match status" value="1"/>
</dbReference>
<evidence type="ECO:0000256" key="1">
    <source>
        <dbReference type="ARBA" id="ARBA00022908"/>
    </source>
</evidence>
<evidence type="ECO:0000256" key="3">
    <source>
        <dbReference type="ARBA" id="ARBA00023172"/>
    </source>
</evidence>
<name>A0A6C0QRJ9_9BACL</name>
<dbReference type="EMBL" id="CP019717">
    <property type="protein sequence ID" value="QHZ51273.1"/>
    <property type="molecule type" value="Genomic_DNA"/>
</dbReference>
<dbReference type="InterPro" id="IPR050639">
    <property type="entry name" value="SSR_resolvase"/>
</dbReference>